<dbReference type="InterPro" id="IPR004394">
    <property type="entry name" value="Iojap/RsfS/C7orf30"/>
</dbReference>
<feature type="region of interest" description="Disordered" evidence="2">
    <location>
        <begin position="210"/>
        <end position="249"/>
    </location>
</feature>
<feature type="compositionally biased region" description="Acidic residues" evidence="2">
    <location>
        <begin position="26"/>
        <end position="43"/>
    </location>
</feature>
<dbReference type="OrthoDB" id="21330at2759"/>
<comment type="similarity">
    <text evidence="1">Belongs to the Iojap/RsfS family.</text>
</comment>
<dbReference type="PANTHER" id="PTHR21043:SF0">
    <property type="entry name" value="MITOCHONDRIAL ASSEMBLY OF RIBOSOMAL LARGE SUBUNIT PROTEIN 1"/>
    <property type="match status" value="1"/>
</dbReference>
<dbReference type="GO" id="GO:0090071">
    <property type="term" value="P:negative regulation of ribosome biogenesis"/>
    <property type="evidence" value="ECO:0007669"/>
    <property type="project" value="TreeGrafter"/>
</dbReference>
<evidence type="ECO:0000256" key="2">
    <source>
        <dbReference type="SAM" id="MobiDB-lite"/>
    </source>
</evidence>
<dbReference type="InterPro" id="IPR043519">
    <property type="entry name" value="NT_sf"/>
</dbReference>
<dbReference type="AlphaFoldDB" id="A0A2R5GCL1"/>
<evidence type="ECO:0000313" key="4">
    <source>
        <dbReference type="Proteomes" id="UP000241890"/>
    </source>
</evidence>
<evidence type="ECO:0000256" key="1">
    <source>
        <dbReference type="ARBA" id="ARBA00010574"/>
    </source>
</evidence>
<dbReference type="Gene3D" id="3.30.460.10">
    <property type="entry name" value="Beta Polymerase, domain 2"/>
    <property type="match status" value="1"/>
</dbReference>
<dbReference type="InParanoid" id="A0A2R5GCL1"/>
<reference evidence="3 4" key="1">
    <citation type="submission" date="2017-12" db="EMBL/GenBank/DDBJ databases">
        <title>Sequencing, de novo assembly and annotation of complete genome of a new Thraustochytrid species, strain FCC1311.</title>
        <authorList>
            <person name="Sedici K."/>
            <person name="Godart F."/>
            <person name="Aiese Cigliano R."/>
            <person name="Sanseverino W."/>
            <person name="Barakat M."/>
            <person name="Ortet P."/>
            <person name="Marechal E."/>
            <person name="Cagnac O."/>
            <person name="Amato A."/>
        </authorList>
    </citation>
    <scope>NUCLEOTIDE SEQUENCE [LARGE SCALE GENOMIC DNA]</scope>
</reference>
<gene>
    <name evidence="3" type="ORF">FCC1311_017232</name>
</gene>
<proteinExistence type="inferred from homology"/>
<dbReference type="Pfam" id="PF02410">
    <property type="entry name" value="RsfS"/>
    <property type="match status" value="1"/>
</dbReference>
<organism evidence="3 4">
    <name type="scientific">Hondaea fermentalgiana</name>
    <dbReference type="NCBI Taxonomy" id="2315210"/>
    <lineage>
        <taxon>Eukaryota</taxon>
        <taxon>Sar</taxon>
        <taxon>Stramenopiles</taxon>
        <taxon>Bigyra</taxon>
        <taxon>Labyrinthulomycetes</taxon>
        <taxon>Thraustochytrida</taxon>
        <taxon>Thraustochytriidae</taxon>
        <taxon>Hondaea</taxon>
    </lineage>
</organism>
<dbReference type="GO" id="GO:0043023">
    <property type="term" value="F:ribosomal large subunit binding"/>
    <property type="evidence" value="ECO:0007669"/>
    <property type="project" value="TreeGrafter"/>
</dbReference>
<name>A0A2R5GCL1_9STRA</name>
<feature type="compositionally biased region" description="Basic and acidic residues" evidence="2">
    <location>
        <begin position="210"/>
        <end position="230"/>
    </location>
</feature>
<keyword evidence="4" id="KW-1185">Reference proteome</keyword>
<feature type="compositionally biased region" description="Basic residues" evidence="2">
    <location>
        <begin position="231"/>
        <end position="240"/>
    </location>
</feature>
<feature type="compositionally biased region" description="Acidic residues" evidence="2">
    <location>
        <begin position="1"/>
        <end position="14"/>
    </location>
</feature>
<dbReference type="Proteomes" id="UP000241890">
    <property type="component" value="Unassembled WGS sequence"/>
</dbReference>
<feature type="region of interest" description="Disordered" evidence="2">
    <location>
        <begin position="1"/>
        <end position="45"/>
    </location>
</feature>
<dbReference type="EMBL" id="BEYU01000012">
    <property type="protein sequence ID" value="GBG25504.1"/>
    <property type="molecule type" value="Genomic_DNA"/>
</dbReference>
<accession>A0A2R5GCL1</accession>
<dbReference type="SUPFAM" id="SSF81301">
    <property type="entry name" value="Nucleotidyltransferase"/>
    <property type="match status" value="1"/>
</dbReference>
<sequence length="249" mass="29004">MKEEQDGDDEEDWEWVPPSKNRASSEDENPSEDGEDANAELEDRDVLNIKVDEAMDAAVWMTQSEDNAEEDYARHRRKREASWTWESGLVERESKLIRAIPGELLTLEEVKACLEANGGENIVSVTGEESGMREDSVIVTGRSSQHILRLAKILHKSMRKRGLRSSHENKPYDADENWVVLDAGSILVHVFTQEGRDFMKLDDKLLPDRRDEQMEEHKQDMFERNTEDRAKRRRRSKRKRMPYDEEDAM</sequence>
<evidence type="ECO:0000313" key="3">
    <source>
        <dbReference type="EMBL" id="GBG25504.1"/>
    </source>
</evidence>
<comment type="caution">
    <text evidence="3">The sequence shown here is derived from an EMBL/GenBank/DDBJ whole genome shotgun (WGS) entry which is preliminary data.</text>
</comment>
<protein>
    <submittedName>
        <fullName evidence="3">Ribosomal silencing factor RsfS</fullName>
    </submittedName>
</protein>
<dbReference type="GO" id="GO:0017148">
    <property type="term" value="P:negative regulation of translation"/>
    <property type="evidence" value="ECO:0007669"/>
    <property type="project" value="TreeGrafter"/>
</dbReference>
<dbReference type="PANTHER" id="PTHR21043">
    <property type="entry name" value="IOJAP SUPERFAMILY ORTHOLOG"/>
    <property type="match status" value="1"/>
</dbReference>